<feature type="binding site" evidence="3">
    <location>
        <position position="139"/>
    </location>
    <ligand>
        <name>a divalent metal cation</name>
        <dbReference type="ChEBI" id="CHEBI:60240"/>
        <label>2</label>
    </ligand>
</feature>
<dbReference type="PIRSF" id="PIRSF016839">
    <property type="entry name" value="PhP"/>
    <property type="match status" value="1"/>
</dbReference>
<proteinExistence type="inferred from homology"/>
<sequence>MTTRQGSVQTVTGLMDPADLGITHSHEHVMWDYFQMIRSYDVIFDDENVATEEVRLFAAAGGGSLVDCTTTGLGPQPEALRRISEATGVNIILGCGWYREPVYVPEVSERTSRELGEILVRHITEGFEGTDVKAGFIGEIGTERHHISPREERVFRAAAYASTRTGAPIWTHTTHFGELAQEQIDLLEECGVQPESIVVNHLGDREDTDHLLAIARRGVYMSIDNIGYSGEGYPSDDVRFRSIEALVEAGFEDRVMLGTDVGTRAALKTYGGRGFAWLIESFIPLMRDRGLDPALIEKLTVHNVARALTIA</sequence>
<comment type="cofactor">
    <cofactor evidence="3">
        <name>a divalent metal cation</name>
        <dbReference type="ChEBI" id="CHEBI:60240"/>
    </cofactor>
    <text evidence="3">Binds 2 divalent metal cations per subunit.</text>
</comment>
<organism evidence="5 6">
    <name type="scientific">Dactylosporangium sucinum</name>
    <dbReference type="NCBI Taxonomy" id="1424081"/>
    <lineage>
        <taxon>Bacteria</taxon>
        <taxon>Bacillati</taxon>
        <taxon>Actinomycetota</taxon>
        <taxon>Actinomycetes</taxon>
        <taxon>Micromonosporales</taxon>
        <taxon>Micromonosporaceae</taxon>
        <taxon>Dactylosporangium</taxon>
    </lineage>
</organism>
<evidence type="ECO:0000313" key="5">
    <source>
        <dbReference type="EMBL" id="GGM69479.1"/>
    </source>
</evidence>
<protein>
    <submittedName>
        <fullName evidence="5">Aryldialkylphosphatase</fullName>
    </submittedName>
</protein>
<feature type="binding site" evidence="3">
    <location>
        <position position="139"/>
    </location>
    <ligand>
        <name>a divalent metal cation</name>
        <dbReference type="ChEBI" id="CHEBI:60240"/>
        <label>1</label>
    </ligand>
</feature>
<gene>
    <name evidence="5" type="ORF">GCM10007977_084020</name>
</gene>
<reference evidence="5" key="2">
    <citation type="submission" date="2020-09" db="EMBL/GenBank/DDBJ databases">
        <authorList>
            <person name="Sun Q."/>
            <person name="Ohkuma M."/>
        </authorList>
    </citation>
    <scope>NUCLEOTIDE SEQUENCE</scope>
    <source>
        <strain evidence="5">JCM 19831</strain>
    </source>
</reference>
<keyword evidence="6" id="KW-1185">Reference proteome</keyword>
<evidence type="ECO:0000313" key="6">
    <source>
        <dbReference type="Proteomes" id="UP000642070"/>
    </source>
</evidence>
<dbReference type="Proteomes" id="UP000642070">
    <property type="component" value="Unassembled WGS sequence"/>
</dbReference>
<dbReference type="PROSITE" id="PS51347">
    <property type="entry name" value="PHOSPHOTRIESTERASE_2"/>
    <property type="match status" value="1"/>
</dbReference>
<dbReference type="PANTHER" id="PTHR10819:SF3">
    <property type="entry name" value="PHOSPHOTRIESTERASE-RELATED PROTEIN"/>
    <property type="match status" value="1"/>
</dbReference>
<keyword evidence="2" id="KW-0378">Hydrolase</keyword>
<comment type="similarity">
    <text evidence="4">Belongs to the metallo-dependent hydrolases superfamily. Phosphotriesterase family.</text>
</comment>
<dbReference type="InterPro" id="IPR001559">
    <property type="entry name" value="Phosphotriesterase"/>
</dbReference>
<dbReference type="EMBL" id="BMPI01000059">
    <property type="protein sequence ID" value="GGM69479.1"/>
    <property type="molecule type" value="Genomic_DNA"/>
</dbReference>
<dbReference type="RefSeq" id="WP_190255654.1">
    <property type="nucleotide sequence ID" value="NZ_BMPI01000059.1"/>
</dbReference>
<dbReference type="GO" id="GO:0008270">
    <property type="term" value="F:zinc ion binding"/>
    <property type="evidence" value="ECO:0007669"/>
    <property type="project" value="InterPro"/>
</dbReference>
<dbReference type="SUPFAM" id="SSF51556">
    <property type="entry name" value="Metallo-dependent hydrolases"/>
    <property type="match status" value="1"/>
</dbReference>
<dbReference type="Pfam" id="PF02126">
    <property type="entry name" value="PTE"/>
    <property type="match status" value="1"/>
</dbReference>
<accession>A0A917UA15</accession>
<evidence type="ECO:0000256" key="3">
    <source>
        <dbReference type="PIRSR" id="PIRSR601559-52"/>
    </source>
</evidence>
<dbReference type="Gene3D" id="3.20.20.140">
    <property type="entry name" value="Metal-dependent hydrolases"/>
    <property type="match status" value="1"/>
</dbReference>
<comment type="caution">
    <text evidence="5">The sequence shown here is derived from an EMBL/GenBank/DDBJ whole genome shotgun (WGS) entry which is preliminary data.</text>
</comment>
<comment type="caution">
    <text evidence="4">Lacks conserved residue(s) required for the propagation of feature annotation.</text>
</comment>
<evidence type="ECO:0000256" key="4">
    <source>
        <dbReference type="PROSITE-ProRule" id="PRU00679"/>
    </source>
</evidence>
<reference evidence="5" key="1">
    <citation type="journal article" date="2014" name="Int. J. Syst. Evol. Microbiol.">
        <title>Complete genome sequence of Corynebacterium casei LMG S-19264T (=DSM 44701T), isolated from a smear-ripened cheese.</title>
        <authorList>
            <consortium name="US DOE Joint Genome Institute (JGI-PGF)"/>
            <person name="Walter F."/>
            <person name="Albersmeier A."/>
            <person name="Kalinowski J."/>
            <person name="Ruckert C."/>
        </authorList>
    </citation>
    <scope>NUCLEOTIDE SEQUENCE</scope>
    <source>
        <strain evidence="5">JCM 19831</strain>
    </source>
</reference>
<feature type="binding site" evidence="3">
    <location>
        <position position="26"/>
    </location>
    <ligand>
        <name>a divalent metal cation</name>
        <dbReference type="ChEBI" id="CHEBI:60240"/>
        <label>1</label>
    </ligand>
</feature>
<keyword evidence="1 3" id="KW-0479">Metal-binding</keyword>
<evidence type="ECO:0000256" key="2">
    <source>
        <dbReference type="ARBA" id="ARBA00022801"/>
    </source>
</evidence>
<name>A0A917UA15_9ACTN</name>
<feature type="binding site" evidence="3">
    <location>
        <position position="260"/>
    </location>
    <ligand>
        <name>a divalent metal cation</name>
        <dbReference type="ChEBI" id="CHEBI:60240"/>
        <label>1</label>
    </ligand>
</feature>
<feature type="binding site" evidence="3">
    <location>
        <position position="201"/>
    </location>
    <ligand>
        <name>a divalent metal cation</name>
        <dbReference type="ChEBI" id="CHEBI:60240"/>
        <label>2</label>
    </ligand>
</feature>
<dbReference type="AlphaFoldDB" id="A0A917UA15"/>
<evidence type="ECO:0000256" key="1">
    <source>
        <dbReference type="ARBA" id="ARBA00022723"/>
    </source>
</evidence>
<dbReference type="GO" id="GO:0016787">
    <property type="term" value="F:hydrolase activity"/>
    <property type="evidence" value="ECO:0007669"/>
    <property type="project" value="UniProtKB-KW"/>
</dbReference>
<feature type="binding site" evidence="3">
    <location>
        <position position="28"/>
    </location>
    <ligand>
        <name>a divalent metal cation</name>
        <dbReference type="ChEBI" id="CHEBI:60240"/>
        <label>1</label>
    </ligand>
</feature>
<dbReference type="PANTHER" id="PTHR10819">
    <property type="entry name" value="PHOSPHOTRIESTERASE-RELATED"/>
    <property type="match status" value="1"/>
</dbReference>
<dbReference type="InterPro" id="IPR032466">
    <property type="entry name" value="Metal_Hydrolase"/>
</dbReference>
<feature type="binding site" evidence="3">
    <location>
        <position position="172"/>
    </location>
    <ligand>
        <name>a divalent metal cation</name>
        <dbReference type="ChEBI" id="CHEBI:60240"/>
        <label>2</label>
    </ligand>
</feature>